<gene>
    <name evidence="2" type="ORF">NCTC12872_00880</name>
</gene>
<keyword evidence="1" id="KW-0812">Transmembrane</keyword>
<keyword evidence="1" id="KW-0472">Membrane</keyword>
<keyword evidence="1" id="KW-1133">Transmembrane helix</keyword>
<dbReference type="RefSeq" id="WP_115315416.1">
    <property type="nucleotide sequence ID" value="NZ_LWIF01000001.1"/>
</dbReference>
<evidence type="ECO:0000313" key="3">
    <source>
        <dbReference type="Proteomes" id="UP000255417"/>
    </source>
</evidence>
<evidence type="ECO:0000313" key="2">
    <source>
        <dbReference type="EMBL" id="SUB58911.1"/>
    </source>
</evidence>
<feature type="transmembrane region" description="Helical" evidence="1">
    <location>
        <begin position="12"/>
        <end position="29"/>
    </location>
</feature>
<dbReference type="Proteomes" id="UP000255417">
    <property type="component" value="Unassembled WGS sequence"/>
</dbReference>
<protein>
    <submittedName>
        <fullName evidence="2">Uncharacterized protein</fullName>
    </submittedName>
</protein>
<keyword evidence="3" id="KW-1185">Reference proteome</keyword>
<sequence>MNAIIQAILSNSGMLVTISFLFIWILWYIKEHFYTRRKDRLSLAIQDYEQVEKFFVKNKIEELERQPQIIQYMACNTISVFKGITFDQVISCVRNDITFYDFCKFINLEKLRKQGYLTDKYVLNRRYWLFNSPRIWKWISWSVFVCISFIFVMLYVVFKENIFNWIILIVEDNDLFINREDLSKIVLIFTFILIFIAEWCMLWSFDKRDEIREHILWYEKNKDKLRKQKIFFE</sequence>
<evidence type="ECO:0000256" key="1">
    <source>
        <dbReference type="SAM" id="Phobius"/>
    </source>
</evidence>
<name>A0A379C9I0_9PAST</name>
<dbReference type="EMBL" id="UGTA01000001">
    <property type="protein sequence ID" value="SUB58911.1"/>
    <property type="molecule type" value="Genomic_DNA"/>
</dbReference>
<accession>A0A379C9I0</accession>
<dbReference type="OrthoDB" id="5685397at2"/>
<proteinExistence type="predicted"/>
<organism evidence="2 3">
    <name type="scientific">Phocoenobacter uteri</name>
    <dbReference type="NCBI Taxonomy" id="146806"/>
    <lineage>
        <taxon>Bacteria</taxon>
        <taxon>Pseudomonadati</taxon>
        <taxon>Pseudomonadota</taxon>
        <taxon>Gammaproteobacteria</taxon>
        <taxon>Pasteurellales</taxon>
        <taxon>Pasteurellaceae</taxon>
        <taxon>Phocoenobacter</taxon>
    </lineage>
</organism>
<feature type="transmembrane region" description="Helical" evidence="1">
    <location>
        <begin position="135"/>
        <end position="158"/>
    </location>
</feature>
<dbReference type="AlphaFoldDB" id="A0A379C9I0"/>
<feature type="transmembrane region" description="Helical" evidence="1">
    <location>
        <begin position="185"/>
        <end position="205"/>
    </location>
</feature>
<reference evidence="2 3" key="1">
    <citation type="submission" date="2018-06" db="EMBL/GenBank/DDBJ databases">
        <authorList>
            <consortium name="Pathogen Informatics"/>
            <person name="Doyle S."/>
        </authorList>
    </citation>
    <scope>NUCLEOTIDE SEQUENCE [LARGE SCALE GENOMIC DNA]</scope>
    <source>
        <strain evidence="2 3">NCTC12872</strain>
    </source>
</reference>